<dbReference type="Gene3D" id="3.90.550.10">
    <property type="entry name" value="Spore Coat Polysaccharide Biosynthesis Protein SpsA, Chain A"/>
    <property type="match status" value="1"/>
</dbReference>
<dbReference type="OrthoDB" id="3177103at2"/>
<sequence>MNLNPSSPLSSRIAVLIPCYNEEVSIERVIEDFKKSIPDAEIYVYDNNSTDGTARIARQCGACVRQVDLQGKGYVVCQMFADIDADYYVLVDGDATYEAAAAPRMVSLAQEKYLDMVNGVRVTEQRDAYRPGHVLGNMMLTGCVTLIFGRRISDLLSGYRVFSRRYVRSFPILCSGFEIETFLSVHALEMAMPIGEVVTKYVERPEGSSSKLKTYQDGFRILLTIINLVKMEKPLFFFSVIGAIFAVIGLSIGIPVTIEFMNTHMVPKLPRTLLATGLMILAGLSFVCGLIMDMITLSRKENKRLAYIRR</sequence>
<reference evidence="3 4" key="1">
    <citation type="submission" date="2017-07" db="EMBL/GenBank/DDBJ databases">
        <title>A draft genome sequence of Komagataeibacter sucrofermentans LMG 18788.</title>
        <authorList>
            <person name="Skraban J."/>
            <person name="Cleenwerck I."/>
            <person name="Vandamme P."/>
            <person name="Trcek J."/>
        </authorList>
    </citation>
    <scope>NUCLEOTIDE SEQUENCE [LARGE SCALE GENOMIC DNA]</scope>
    <source>
        <strain evidence="3 4">LMG 18788</strain>
    </source>
</reference>
<comment type="caution">
    <text evidence="3">The sequence shown here is derived from an EMBL/GenBank/DDBJ whole genome shotgun (WGS) entry which is preliminary data.</text>
</comment>
<name>A0A318QFV8_9PROT</name>
<keyword evidence="1" id="KW-1133">Transmembrane helix</keyword>
<dbReference type="PANTHER" id="PTHR48090:SF7">
    <property type="entry name" value="RFBJ PROTEIN"/>
    <property type="match status" value="1"/>
</dbReference>
<dbReference type="Proteomes" id="UP000247814">
    <property type="component" value="Unassembled WGS sequence"/>
</dbReference>
<dbReference type="SUPFAM" id="SSF53448">
    <property type="entry name" value="Nucleotide-diphospho-sugar transferases"/>
    <property type="match status" value="1"/>
</dbReference>
<protein>
    <submittedName>
        <fullName evidence="3">Glycosyl transferase family 2</fullName>
    </submittedName>
</protein>
<feature type="transmembrane region" description="Helical" evidence="1">
    <location>
        <begin position="235"/>
        <end position="254"/>
    </location>
</feature>
<keyword evidence="1" id="KW-0472">Membrane</keyword>
<dbReference type="GO" id="GO:0016740">
    <property type="term" value="F:transferase activity"/>
    <property type="evidence" value="ECO:0007669"/>
    <property type="project" value="UniProtKB-KW"/>
</dbReference>
<feature type="domain" description="Glycosyltransferase 2-like" evidence="2">
    <location>
        <begin position="15"/>
        <end position="164"/>
    </location>
</feature>
<organism evidence="3 4">
    <name type="scientific">Komagataeibacter sucrofermentans</name>
    <dbReference type="NCBI Taxonomy" id="1053551"/>
    <lineage>
        <taxon>Bacteria</taxon>
        <taxon>Pseudomonadati</taxon>
        <taxon>Pseudomonadota</taxon>
        <taxon>Alphaproteobacteria</taxon>
        <taxon>Acetobacterales</taxon>
        <taxon>Acetobacteraceae</taxon>
        <taxon>Komagataeibacter</taxon>
    </lineage>
</organism>
<keyword evidence="4" id="KW-1185">Reference proteome</keyword>
<dbReference type="AlphaFoldDB" id="A0A318QFV8"/>
<proteinExistence type="predicted"/>
<dbReference type="Pfam" id="PF00535">
    <property type="entry name" value="Glycos_transf_2"/>
    <property type="match status" value="1"/>
</dbReference>
<dbReference type="CDD" id="cd04179">
    <property type="entry name" value="DPM_DPG-synthase_like"/>
    <property type="match status" value="1"/>
</dbReference>
<dbReference type="EMBL" id="NKUA01000013">
    <property type="protein sequence ID" value="PYD78487.1"/>
    <property type="molecule type" value="Genomic_DNA"/>
</dbReference>
<dbReference type="InterPro" id="IPR050256">
    <property type="entry name" value="Glycosyltransferase_2"/>
</dbReference>
<keyword evidence="3" id="KW-0808">Transferase</keyword>
<evidence type="ECO:0000256" key="1">
    <source>
        <dbReference type="SAM" id="Phobius"/>
    </source>
</evidence>
<keyword evidence="1" id="KW-0812">Transmembrane</keyword>
<evidence type="ECO:0000259" key="2">
    <source>
        <dbReference type="Pfam" id="PF00535"/>
    </source>
</evidence>
<dbReference type="PANTHER" id="PTHR48090">
    <property type="entry name" value="UNDECAPRENYL-PHOSPHATE 4-DEOXY-4-FORMAMIDO-L-ARABINOSE TRANSFERASE-RELATED"/>
    <property type="match status" value="1"/>
</dbReference>
<accession>A0A318QFV8</accession>
<evidence type="ECO:0000313" key="3">
    <source>
        <dbReference type="EMBL" id="PYD78487.1"/>
    </source>
</evidence>
<dbReference type="InterPro" id="IPR029044">
    <property type="entry name" value="Nucleotide-diphossugar_trans"/>
</dbReference>
<dbReference type="RefSeq" id="WP_110569509.1">
    <property type="nucleotide sequence ID" value="NZ_CP181056.1"/>
</dbReference>
<evidence type="ECO:0000313" key="4">
    <source>
        <dbReference type="Proteomes" id="UP000247814"/>
    </source>
</evidence>
<gene>
    <name evidence="3" type="ORF">CFR77_10450</name>
</gene>
<dbReference type="InterPro" id="IPR001173">
    <property type="entry name" value="Glyco_trans_2-like"/>
</dbReference>
<feature type="transmembrane region" description="Helical" evidence="1">
    <location>
        <begin position="274"/>
        <end position="295"/>
    </location>
</feature>